<name>A0A0F5JDL0_9BACT</name>
<proteinExistence type="predicted"/>
<dbReference type="HOGENOM" id="CLU_122390_1_0_10"/>
<dbReference type="STRING" id="1203610.HMPREF1536_02988"/>
<dbReference type="Pfam" id="PF14059">
    <property type="entry name" value="DUF4251"/>
    <property type="match status" value="1"/>
</dbReference>
<reference evidence="1 2" key="1">
    <citation type="submission" date="2013-04" db="EMBL/GenBank/DDBJ databases">
        <title>The Genome Sequence of Parabacteroides gordonii DSM 23371.</title>
        <authorList>
            <consortium name="The Broad Institute Genomics Platform"/>
            <person name="Earl A."/>
            <person name="Ward D."/>
            <person name="Feldgarden M."/>
            <person name="Gevers D."/>
            <person name="Martens E."/>
            <person name="Sakamoto M."/>
            <person name="Benno Y."/>
            <person name="Suzuki N."/>
            <person name="Matsunaga N."/>
            <person name="Koshihara K."/>
            <person name="Seki M."/>
            <person name="Komiya H."/>
            <person name="Walker B."/>
            <person name="Young S."/>
            <person name="Zeng Q."/>
            <person name="Gargeya S."/>
            <person name="Fitzgerald M."/>
            <person name="Haas B."/>
            <person name="Abouelleil A."/>
            <person name="Allen A.W."/>
            <person name="Alvarado L."/>
            <person name="Arachchi H.M."/>
            <person name="Berlin A.M."/>
            <person name="Chapman S.B."/>
            <person name="Gainer-Dewar J."/>
            <person name="Goldberg J."/>
            <person name="Griggs A."/>
            <person name="Gujja S."/>
            <person name="Hansen M."/>
            <person name="Howarth C."/>
            <person name="Imamovic A."/>
            <person name="Ireland A."/>
            <person name="Larimer J."/>
            <person name="McCowan C."/>
            <person name="Murphy C."/>
            <person name="Pearson M."/>
            <person name="Poon T.W."/>
            <person name="Priest M."/>
            <person name="Roberts A."/>
            <person name="Saif S."/>
            <person name="Shea T."/>
            <person name="Sisk P."/>
            <person name="Sykes S."/>
            <person name="Wortman J."/>
            <person name="Nusbaum C."/>
            <person name="Birren B."/>
        </authorList>
    </citation>
    <scope>NUCLEOTIDE SEQUENCE [LARGE SCALE GENOMIC DNA]</scope>
    <source>
        <strain evidence="1 2">MS-1</strain>
    </source>
</reference>
<gene>
    <name evidence="1" type="ORF">HMPREF1536_02988</name>
</gene>
<keyword evidence="2" id="KW-1185">Reference proteome</keyword>
<evidence type="ECO:0008006" key="3">
    <source>
        <dbReference type="Google" id="ProtNLM"/>
    </source>
</evidence>
<evidence type="ECO:0000313" key="2">
    <source>
        <dbReference type="Proteomes" id="UP000033035"/>
    </source>
</evidence>
<dbReference type="Gene3D" id="2.40.128.410">
    <property type="match status" value="1"/>
</dbReference>
<dbReference type="InterPro" id="IPR025347">
    <property type="entry name" value="DUF4251"/>
</dbReference>
<dbReference type="AlphaFoldDB" id="A0A0F5JDL0"/>
<protein>
    <recommendedName>
        <fullName evidence="3">DUF4251 domain-containing protein</fullName>
    </recommendedName>
</protein>
<sequence length="172" mass="19454">MCYLFKVMKNVRLFWLLGIVLVIAGQSLCAQTKKEKKEQKEKEVKELIESKRFTINVDRAIPMGGRSLNLTSPYSLEMRGDSAISYLPYFGRAYTAPYGGGDGLRFEKSITDYQTSFNKKGTAQIQFRARTDDDTYAFSVQVFSNGSATINVTPVNKQNITFYGELAPKKEE</sequence>
<organism evidence="1 2">
    <name type="scientific">Parabacteroides gordonii MS-1 = DSM 23371</name>
    <dbReference type="NCBI Taxonomy" id="1203610"/>
    <lineage>
        <taxon>Bacteria</taxon>
        <taxon>Pseudomonadati</taxon>
        <taxon>Bacteroidota</taxon>
        <taxon>Bacteroidia</taxon>
        <taxon>Bacteroidales</taxon>
        <taxon>Tannerellaceae</taxon>
        <taxon>Parabacteroides</taxon>
    </lineage>
</organism>
<dbReference type="PATRIC" id="fig|1203610.3.peg.3055"/>
<comment type="caution">
    <text evidence="1">The sequence shown here is derived from an EMBL/GenBank/DDBJ whole genome shotgun (WGS) entry which is preliminary data.</text>
</comment>
<dbReference type="Proteomes" id="UP000033035">
    <property type="component" value="Unassembled WGS sequence"/>
</dbReference>
<accession>A0A0F5JDL0</accession>
<dbReference type="EMBL" id="AQHW01000015">
    <property type="protein sequence ID" value="KKB55517.1"/>
    <property type="molecule type" value="Genomic_DNA"/>
</dbReference>
<evidence type="ECO:0000313" key="1">
    <source>
        <dbReference type="EMBL" id="KKB55517.1"/>
    </source>
</evidence>